<evidence type="ECO:0000313" key="17">
    <source>
        <dbReference type="EMBL" id="ELU03315.1"/>
    </source>
</evidence>
<evidence type="ECO:0000256" key="14">
    <source>
        <dbReference type="PROSITE-ProRule" id="PRU10141"/>
    </source>
</evidence>
<dbReference type="EMBL" id="AMQN01008501">
    <property type="status" value="NOT_ANNOTATED_CDS"/>
    <property type="molecule type" value="Genomic_DNA"/>
</dbReference>
<protein>
    <recommendedName>
        <fullName evidence="3">non-specific serine/threonine protein kinase</fullName>
        <ecNumber evidence="3">2.7.11.1</ecNumber>
    </recommendedName>
</protein>
<evidence type="ECO:0000256" key="11">
    <source>
        <dbReference type="ARBA" id="ARBA00022845"/>
    </source>
</evidence>
<reference evidence="18" key="3">
    <citation type="submission" date="2015-06" db="UniProtKB">
        <authorList>
            <consortium name="EnsemblMetazoa"/>
        </authorList>
    </citation>
    <scope>IDENTIFICATION</scope>
</reference>
<dbReference type="SMART" id="SM00220">
    <property type="entry name" value="S_TKc"/>
    <property type="match status" value="1"/>
</dbReference>
<comment type="catalytic activity">
    <reaction evidence="12">
        <text>L-threonyl-[protein] + ATP = O-phospho-L-threonyl-[protein] + ADP + H(+)</text>
        <dbReference type="Rhea" id="RHEA:46608"/>
        <dbReference type="Rhea" id="RHEA-COMP:11060"/>
        <dbReference type="Rhea" id="RHEA-COMP:11605"/>
        <dbReference type="ChEBI" id="CHEBI:15378"/>
        <dbReference type="ChEBI" id="CHEBI:30013"/>
        <dbReference type="ChEBI" id="CHEBI:30616"/>
        <dbReference type="ChEBI" id="CHEBI:61977"/>
        <dbReference type="ChEBI" id="CHEBI:456216"/>
        <dbReference type="EC" id="2.7.11.1"/>
    </reaction>
</comment>
<dbReference type="Gene3D" id="1.10.510.10">
    <property type="entry name" value="Transferase(Phosphotransferase) domain 1"/>
    <property type="match status" value="1"/>
</dbReference>
<dbReference type="PANTHER" id="PTHR24349">
    <property type="entry name" value="SERINE/THREONINE-PROTEIN KINASE"/>
    <property type="match status" value="1"/>
</dbReference>
<evidence type="ECO:0000256" key="2">
    <source>
        <dbReference type="ARBA" id="ARBA00006692"/>
    </source>
</evidence>
<evidence type="ECO:0000256" key="8">
    <source>
        <dbReference type="ARBA" id="ARBA00022777"/>
    </source>
</evidence>
<dbReference type="GO" id="GO:0005524">
    <property type="term" value="F:ATP binding"/>
    <property type="evidence" value="ECO:0007669"/>
    <property type="project" value="UniProtKB-UniRule"/>
</dbReference>
<evidence type="ECO:0000256" key="5">
    <source>
        <dbReference type="ARBA" id="ARBA00022679"/>
    </source>
</evidence>
<dbReference type="AlphaFoldDB" id="R7UAC7"/>
<dbReference type="InterPro" id="IPR017441">
    <property type="entry name" value="Protein_kinase_ATP_BS"/>
</dbReference>
<dbReference type="PROSITE" id="PS00107">
    <property type="entry name" value="PROTEIN_KINASE_ATP"/>
    <property type="match status" value="1"/>
</dbReference>
<keyword evidence="11" id="KW-0810">Translation regulation</keyword>
<evidence type="ECO:0000256" key="3">
    <source>
        <dbReference type="ARBA" id="ARBA00012513"/>
    </source>
</evidence>
<keyword evidence="4" id="KW-0723">Serine/threonine-protein kinase</keyword>
<reference evidence="19" key="1">
    <citation type="submission" date="2012-12" db="EMBL/GenBank/DDBJ databases">
        <authorList>
            <person name="Hellsten U."/>
            <person name="Grimwood J."/>
            <person name="Chapman J.A."/>
            <person name="Shapiro H."/>
            <person name="Aerts A."/>
            <person name="Otillar R.P."/>
            <person name="Terry A.Y."/>
            <person name="Boore J.L."/>
            <person name="Simakov O."/>
            <person name="Marletaz F."/>
            <person name="Cho S.-J."/>
            <person name="Edsinger-Gonzales E."/>
            <person name="Havlak P."/>
            <person name="Kuo D.-H."/>
            <person name="Larsson T."/>
            <person name="Lv J."/>
            <person name="Arendt D."/>
            <person name="Savage R."/>
            <person name="Osoegawa K."/>
            <person name="de Jong P."/>
            <person name="Lindberg D.R."/>
            <person name="Seaver E.C."/>
            <person name="Weisblat D.A."/>
            <person name="Putnam N.H."/>
            <person name="Grigoriev I.V."/>
            <person name="Rokhsar D.S."/>
        </authorList>
    </citation>
    <scope>NUCLEOTIDE SEQUENCE</scope>
    <source>
        <strain evidence="19">I ESC-2004</strain>
    </source>
</reference>
<dbReference type="Proteomes" id="UP000014760">
    <property type="component" value="Unassembled WGS sequence"/>
</dbReference>
<dbReference type="EC" id="2.7.11.1" evidence="3"/>
<evidence type="ECO:0000256" key="6">
    <source>
        <dbReference type="ARBA" id="ARBA00022723"/>
    </source>
</evidence>
<dbReference type="OrthoDB" id="5794026at2759"/>
<dbReference type="FunFam" id="3.30.200.20:FF:000093">
    <property type="entry name" value="Putative map kinase-interacting serine/threonine-protein kinase 1"/>
    <property type="match status" value="1"/>
</dbReference>
<keyword evidence="5" id="KW-0808">Transferase</keyword>
<dbReference type="STRING" id="283909.R7UAC7"/>
<feature type="binding site" evidence="14">
    <location>
        <position position="99"/>
    </location>
    <ligand>
        <name>ATP</name>
        <dbReference type="ChEBI" id="CHEBI:30616"/>
    </ligand>
</feature>
<dbReference type="InterPro" id="IPR000719">
    <property type="entry name" value="Prot_kinase_dom"/>
</dbReference>
<evidence type="ECO:0000313" key="18">
    <source>
        <dbReference type="EnsemblMetazoa" id="CapteP182721"/>
    </source>
</evidence>
<comment type="cofactor">
    <cofactor evidence="1">
        <name>Mg(2+)</name>
        <dbReference type="ChEBI" id="CHEBI:18420"/>
    </cofactor>
</comment>
<evidence type="ECO:0000256" key="4">
    <source>
        <dbReference type="ARBA" id="ARBA00022527"/>
    </source>
</evidence>
<dbReference type="FunFam" id="1.10.510.10:FF:000119">
    <property type="entry name" value="Putative map kinase-interacting serine/threonine-protein kinase 1"/>
    <property type="match status" value="1"/>
</dbReference>
<dbReference type="InterPro" id="IPR050205">
    <property type="entry name" value="CDPK_Ser/Thr_kinases"/>
</dbReference>
<name>R7UAC7_CAPTE</name>
<keyword evidence="9 14" id="KW-0067">ATP-binding</keyword>
<dbReference type="HOGENOM" id="CLU_000288_63_0_1"/>
<proteinExistence type="inferred from homology"/>
<organism evidence="17">
    <name type="scientific">Capitella teleta</name>
    <name type="common">Polychaete worm</name>
    <dbReference type="NCBI Taxonomy" id="283909"/>
    <lineage>
        <taxon>Eukaryota</taxon>
        <taxon>Metazoa</taxon>
        <taxon>Spiralia</taxon>
        <taxon>Lophotrochozoa</taxon>
        <taxon>Annelida</taxon>
        <taxon>Polychaeta</taxon>
        <taxon>Sedentaria</taxon>
        <taxon>Scolecida</taxon>
        <taxon>Capitellidae</taxon>
        <taxon>Capitella</taxon>
    </lineage>
</organism>
<dbReference type="EnsemblMetazoa" id="CapteT182721">
    <property type="protein sequence ID" value="CapteP182721"/>
    <property type="gene ID" value="CapteG182721"/>
</dbReference>
<keyword evidence="8" id="KW-0418">Kinase</keyword>
<evidence type="ECO:0000256" key="10">
    <source>
        <dbReference type="ARBA" id="ARBA00022842"/>
    </source>
</evidence>
<dbReference type="OMA" id="GTFNDLY"/>
<keyword evidence="7 14" id="KW-0547">Nucleotide-binding</keyword>
<reference evidence="17 19" key="2">
    <citation type="journal article" date="2013" name="Nature">
        <title>Insights into bilaterian evolution from three spiralian genomes.</title>
        <authorList>
            <person name="Simakov O."/>
            <person name="Marletaz F."/>
            <person name="Cho S.J."/>
            <person name="Edsinger-Gonzales E."/>
            <person name="Havlak P."/>
            <person name="Hellsten U."/>
            <person name="Kuo D.H."/>
            <person name="Larsson T."/>
            <person name="Lv J."/>
            <person name="Arendt D."/>
            <person name="Savage R."/>
            <person name="Osoegawa K."/>
            <person name="de Jong P."/>
            <person name="Grimwood J."/>
            <person name="Chapman J.A."/>
            <person name="Shapiro H."/>
            <person name="Aerts A."/>
            <person name="Otillar R.P."/>
            <person name="Terry A.Y."/>
            <person name="Boore J.L."/>
            <person name="Grigoriev I.V."/>
            <person name="Lindberg D.R."/>
            <person name="Seaver E.C."/>
            <person name="Weisblat D.A."/>
            <person name="Putnam N.H."/>
            <person name="Rokhsar D.S."/>
        </authorList>
    </citation>
    <scope>NUCLEOTIDE SEQUENCE</scope>
    <source>
        <strain evidence="17 19">I ESC-2004</strain>
    </source>
</reference>
<evidence type="ECO:0000313" key="19">
    <source>
        <dbReference type="Proteomes" id="UP000014760"/>
    </source>
</evidence>
<evidence type="ECO:0000256" key="1">
    <source>
        <dbReference type="ARBA" id="ARBA00001946"/>
    </source>
</evidence>
<evidence type="ECO:0000256" key="7">
    <source>
        <dbReference type="ARBA" id="ARBA00022741"/>
    </source>
</evidence>
<dbReference type="Pfam" id="PF00069">
    <property type="entry name" value="Pkinase"/>
    <property type="match status" value="1"/>
</dbReference>
<feature type="domain" description="Protein kinase" evidence="16">
    <location>
        <begin position="70"/>
        <end position="356"/>
    </location>
</feature>
<accession>R7UAC7</accession>
<dbReference type="SUPFAM" id="SSF56112">
    <property type="entry name" value="Protein kinase-like (PK-like)"/>
    <property type="match status" value="1"/>
</dbReference>
<dbReference type="InterPro" id="IPR008271">
    <property type="entry name" value="Ser/Thr_kinase_AS"/>
</dbReference>
<dbReference type="InterPro" id="IPR011009">
    <property type="entry name" value="Kinase-like_dom_sf"/>
</dbReference>
<evidence type="ECO:0000259" key="16">
    <source>
        <dbReference type="PROSITE" id="PS50011"/>
    </source>
</evidence>
<dbReference type="GO" id="GO:0004674">
    <property type="term" value="F:protein serine/threonine kinase activity"/>
    <property type="evidence" value="ECO:0007669"/>
    <property type="project" value="UniProtKB-KW"/>
</dbReference>
<dbReference type="GO" id="GO:0046872">
    <property type="term" value="F:metal ion binding"/>
    <property type="evidence" value="ECO:0007669"/>
    <property type="project" value="UniProtKB-KW"/>
</dbReference>
<comment type="catalytic activity">
    <reaction evidence="13">
        <text>L-seryl-[protein] + ATP = O-phospho-L-seryl-[protein] + ADP + H(+)</text>
        <dbReference type="Rhea" id="RHEA:17989"/>
        <dbReference type="Rhea" id="RHEA-COMP:9863"/>
        <dbReference type="Rhea" id="RHEA-COMP:11604"/>
        <dbReference type="ChEBI" id="CHEBI:15378"/>
        <dbReference type="ChEBI" id="CHEBI:29999"/>
        <dbReference type="ChEBI" id="CHEBI:30616"/>
        <dbReference type="ChEBI" id="CHEBI:83421"/>
        <dbReference type="ChEBI" id="CHEBI:456216"/>
        <dbReference type="EC" id="2.7.11.1"/>
    </reaction>
</comment>
<gene>
    <name evidence="17" type="ORF">CAPTEDRAFT_182721</name>
</gene>
<evidence type="ECO:0000256" key="9">
    <source>
        <dbReference type="ARBA" id="ARBA00022840"/>
    </source>
</evidence>
<dbReference type="PROSITE" id="PS00108">
    <property type="entry name" value="PROTEIN_KINASE_ST"/>
    <property type="match status" value="1"/>
</dbReference>
<comment type="similarity">
    <text evidence="2">Belongs to the protein kinase superfamily. CAMK Ser/Thr protein kinase family.</text>
</comment>
<evidence type="ECO:0000256" key="13">
    <source>
        <dbReference type="ARBA" id="ARBA00048679"/>
    </source>
</evidence>
<keyword evidence="6" id="KW-0479">Metal-binding</keyword>
<evidence type="ECO:0000256" key="12">
    <source>
        <dbReference type="ARBA" id="ARBA00047899"/>
    </source>
</evidence>
<feature type="region of interest" description="Disordered" evidence="15">
    <location>
        <begin position="34"/>
        <end position="58"/>
    </location>
</feature>
<dbReference type="Gene3D" id="3.30.200.20">
    <property type="entry name" value="Phosphorylase Kinase, domain 1"/>
    <property type="match status" value="1"/>
</dbReference>
<feature type="region of interest" description="Disordered" evidence="15">
    <location>
        <begin position="447"/>
        <end position="513"/>
    </location>
</feature>
<dbReference type="GO" id="GO:0006417">
    <property type="term" value="P:regulation of translation"/>
    <property type="evidence" value="ECO:0007669"/>
    <property type="project" value="UniProtKB-KW"/>
</dbReference>
<sequence length="513" mass="57435">MGLDRLARTTLPGPRPTNQLLESVRQSLELIKCDMPDKSDNTTIPKSTTRRKKKRRAADAGVKSFNDLYAATGENLGQGSFGSVKTYKNLITNQEMAVKTIEVSQEKSRHKVLKEIEIFHHCKGHDNILQLMEYFEEDDKFFMVFEKMEGGTLLETIETRGSLTEQEASLVIRDIAKALNFLHQKGIAHRDLKPENILCVKAGQLVPVKICDFDLGSGVVVKDSKDVSPITTPELQTPVGSAEFMAPEVVNVWQDQAWSYDKRCDLWSLGIILYILLCGYPPFYGHCGRDCGWEQGEVCKACQDHLFERIQDGQFEFISEDWAAVSDGAKDLIQHLLVKDPYQRYSAAEVLKHRWVSMESPMEQLATPRILQRNNSIKELDNFAENANALNRMILRHLSISEAYQPPSFCVGGVLEEDSDEDVGLRGVPIVNVVMDGGETAIFHMDSDHSSEGEGEDGAPILWMGVSPPGQSALARRRAFNKQQADSDETPQDSPKLIRVHGRSPPKVPSAMF</sequence>
<keyword evidence="10" id="KW-0460">Magnesium</keyword>
<dbReference type="PROSITE" id="PS50011">
    <property type="entry name" value="PROTEIN_KINASE_DOM"/>
    <property type="match status" value="1"/>
</dbReference>
<evidence type="ECO:0000256" key="15">
    <source>
        <dbReference type="SAM" id="MobiDB-lite"/>
    </source>
</evidence>
<keyword evidence="19" id="KW-1185">Reference proteome</keyword>
<dbReference type="EMBL" id="KB303281">
    <property type="protein sequence ID" value="ELU03315.1"/>
    <property type="molecule type" value="Genomic_DNA"/>
</dbReference>